<evidence type="ECO:0000313" key="11">
    <source>
        <dbReference type="Proteomes" id="UP000198508"/>
    </source>
</evidence>
<feature type="transmembrane region" description="Helical" evidence="8">
    <location>
        <begin position="278"/>
        <end position="298"/>
    </location>
</feature>
<gene>
    <name evidence="10" type="ORF">SAMN05216313_10893</name>
</gene>
<dbReference type="InterPro" id="IPR035906">
    <property type="entry name" value="MetI-like_sf"/>
</dbReference>
<keyword evidence="7 8" id="KW-0472">Membrane</keyword>
<sequence length="612" mass="67760">MKESRSYSSVRRTKNWVKNGIRSPYNIMVAAAVAALACLVIVPLIEMVVTTFKLAARDVRRVEGAQAGDWSLYYWKKLLCSEVSQNMLYKPLMHSLLIATAVSVLSIGLGGAIAWLMVRSDLPFKKFFSLAMIVPYMIPSWCKSMAWIAVFKTARIGGTQGFLSYLGLEPPDWLAYGPIAIICVLTIHYYAYAYLLISASFRSINSELEEMGEILGAGKLLMLRKITFPLVMPAIASSFILIFSKAMGTFGVPAFLGLKTGYYTISTMLYTSIKQQQTAMAFSISLILIGIAAVIIFINQQVIGTRKSYATIGGKGGRSNVLSLNKWKPMVVGLLFLFLGFCVFLPIGILVLQSLMLKLGDYSPSNFSLHYWVGLGKPDIFYGEPGVFRNPQFLQVLGNSLKLVVVASLVATVFGQLIGYVTSRGRQLKSGKLVEQLVFIPYLIPSIAFGAMYLSMFSVERAVTFAGLKVTFFPVLYGSFLLLVLVTVVKNLPFSSRAGSANMMQINVELEEAAQIENAGFITRFRRIVFPLSKGGFMSGFMLIFMAVMKELDLLVILISPNTQTLPYMAYSYMSGGMEQFSNVVAIIMFVVVFVIYWIANKFFNADITQGF</sequence>
<dbReference type="SUPFAM" id="SSF161098">
    <property type="entry name" value="MetI-like"/>
    <property type="match status" value="2"/>
</dbReference>
<reference evidence="11" key="1">
    <citation type="submission" date="2016-10" db="EMBL/GenBank/DDBJ databases">
        <authorList>
            <person name="Varghese N."/>
            <person name="Submissions S."/>
        </authorList>
    </citation>
    <scope>NUCLEOTIDE SEQUENCE [LARGE SCALE GENOMIC DNA]</scope>
    <source>
        <strain evidence="11">NLAE-zl-G277</strain>
    </source>
</reference>
<keyword evidence="11" id="KW-1185">Reference proteome</keyword>
<evidence type="ECO:0000259" key="9">
    <source>
        <dbReference type="PROSITE" id="PS50928"/>
    </source>
</evidence>
<evidence type="ECO:0000256" key="5">
    <source>
        <dbReference type="ARBA" id="ARBA00022692"/>
    </source>
</evidence>
<comment type="similarity">
    <text evidence="8">Belongs to the binding-protein-dependent transport system permease family.</text>
</comment>
<evidence type="ECO:0000256" key="8">
    <source>
        <dbReference type="RuleBase" id="RU363032"/>
    </source>
</evidence>
<dbReference type="PANTHER" id="PTHR43357">
    <property type="entry name" value="INNER MEMBRANE ABC TRANSPORTER PERMEASE PROTEIN YDCV"/>
    <property type="match status" value="1"/>
</dbReference>
<feature type="transmembrane region" description="Helical" evidence="8">
    <location>
        <begin position="466"/>
        <end position="489"/>
    </location>
</feature>
<keyword evidence="2 8" id="KW-0813">Transport</keyword>
<dbReference type="GeneID" id="93278091"/>
<dbReference type="Gene3D" id="1.10.3720.10">
    <property type="entry name" value="MetI-like"/>
    <property type="match status" value="2"/>
</dbReference>
<comment type="subcellular location">
    <subcellularLocation>
        <location evidence="1">Cell inner membrane</location>
        <topology evidence="1">Multi-pass membrane protein</topology>
    </subcellularLocation>
    <subcellularLocation>
        <location evidence="8">Cell membrane</location>
        <topology evidence="8">Multi-pass membrane protein</topology>
    </subcellularLocation>
</comment>
<dbReference type="RefSeq" id="WP_233460722.1">
    <property type="nucleotide sequence ID" value="NZ_CABJCG010000009.1"/>
</dbReference>
<evidence type="ECO:0000313" key="10">
    <source>
        <dbReference type="EMBL" id="SET55434.1"/>
    </source>
</evidence>
<organism evidence="10 11">
    <name type="scientific">Enterocloster lavalensis</name>
    <dbReference type="NCBI Taxonomy" id="460384"/>
    <lineage>
        <taxon>Bacteria</taxon>
        <taxon>Bacillati</taxon>
        <taxon>Bacillota</taxon>
        <taxon>Clostridia</taxon>
        <taxon>Lachnospirales</taxon>
        <taxon>Lachnospiraceae</taxon>
        <taxon>Enterocloster</taxon>
    </lineage>
</organism>
<proteinExistence type="inferred from homology"/>
<dbReference type="AlphaFoldDB" id="A0A1I0FBX6"/>
<keyword evidence="5 8" id="KW-0812">Transmembrane</keyword>
<feature type="transmembrane region" description="Helical" evidence="8">
    <location>
        <begin position="433"/>
        <end position="454"/>
    </location>
</feature>
<feature type="transmembrane region" description="Helical" evidence="8">
    <location>
        <begin position="173"/>
        <end position="197"/>
    </location>
</feature>
<dbReference type="GO" id="GO:0005886">
    <property type="term" value="C:plasma membrane"/>
    <property type="evidence" value="ECO:0007669"/>
    <property type="project" value="UniProtKB-SubCell"/>
</dbReference>
<feature type="domain" description="ABC transmembrane type-1" evidence="9">
    <location>
        <begin position="92"/>
        <end position="299"/>
    </location>
</feature>
<evidence type="ECO:0000256" key="1">
    <source>
        <dbReference type="ARBA" id="ARBA00004429"/>
    </source>
</evidence>
<feature type="transmembrane region" description="Helical" evidence="8">
    <location>
        <begin position="403"/>
        <end position="421"/>
    </location>
</feature>
<feature type="transmembrane region" description="Helical" evidence="8">
    <location>
        <begin position="536"/>
        <end position="560"/>
    </location>
</feature>
<evidence type="ECO:0000256" key="2">
    <source>
        <dbReference type="ARBA" id="ARBA00022448"/>
    </source>
</evidence>
<dbReference type="GO" id="GO:0055085">
    <property type="term" value="P:transmembrane transport"/>
    <property type="evidence" value="ECO:0007669"/>
    <property type="project" value="InterPro"/>
</dbReference>
<evidence type="ECO:0000256" key="4">
    <source>
        <dbReference type="ARBA" id="ARBA00022519"/>
    </source>
</evidence>
<dbReference type="Pfam" id="PF00528">
    <property type="entry name" value="BPD_transp_1"/>
    <property type="match status" value="2"/>
</dbReference>
<name>A0A1I0FBX6_9FIRM</name>
<protein>
    <submittedName>
        <fullName evidence="10">Iron(III) transport system permease protein</fullName>
    </submittedName>
</protein>
<feature type="transmembrane region" description="Helical" evidence="8">
    <location>
        <begin position="331"/>
        <end position="356"/>
    </location>
</feature>
<dbReference type="CDD" id="cd06261">
    <property type="entry name" value="TM_PBP2"/>
    <property type="match status" value="2"/>
</dbReference>
<feature type="transmembrane region" description="Helical" evidence="8">
    <location>
        <begin position="580"/>
        <end position="600"/>
    </location>
</feature>
<dbReference type="InterPro" id="IPR000515">
    <property type="entry name" value="MetI-like"/>
</dbReference>
<feature type="transmembrane region" description="Helical" evidence="8">
    <location>
        <begin position="230"/>
        <end position="258"/>
    </location>
</feature>
<dbReference type="STRING" id="460384.SAMN05216313_10893"/>
<evidence type="ECO:0000256" key="3">
    <source>
        <dbReference type="ARBA" id="ARBA00022475"/>
    </source>
</evidence>
<dbReference type="PANTHER" id="PTHR43357:SF4">
    <property type="entry name" value="INNER MEMBRANE ABC TRANSPORTER PERMEASE PROTEIN YDCV"/>
    <property type="match status" value="1"/>
</dbReference>
<dbReference type="EMBL" id="FOIM01000008">
    <property type="protein sequence ID" value="SET55434.1"/>
    <property type="molecule type" value="Genomic_DNA"/>
</dbReference>
<feature type="domain" description="ABC transmembrane type-1" evidence="9">
    <location>
        <begin position="397"/>
        <end position="600"/>
    </location>
</feature>
<evidence type="ECO:0000256" key="6">
    <source>
        <dbReference type="ARBA" id="ARBA00022989"/>
    </source>
</evidence>
<evidence type="ECO:0000256" key="7">
    <source>
        <dbReference type="ARBA" id="ARBA00023136"/>
    </source>
</evidence>
<feature type="transmembrane region" description="Helical" evidence="8">
    <location>
        <begin position="130"/>
        <end position="153"/>
    </location>
</feature>
<feature type="transmembrane region" description="Helical" evidence="8">
    <location>
        <begin position="21"/>
        <end position="45"/>
    </location>
</feature>
<accession>A0A1I0FBX6</accession>
<feature type="transmembrane region" description="Helical" evidence="8">
    <location>
        <begin position="96"/>
        <end position="118"/>
    </location>
</feature>
<keyword evidence="4" id="KW-0997">Cell inner membrane</keyword>
<keyword evidence="6 8" id="KW-1133">Transmembrane helix</keyword>
<dbReference type="PROSITE" id="PS50928">
    <property type="entry name" value="ABC_TM1"/>
    <property type="match status" value="2"/>
</dbReference>
<keyword evidence="3" id="KW-1003">Cell membrane</keyword>
<dbReference type="Proteomes" id="UP000198508">
    <property type="component" value="Unassembled WGS sequence"/>
</dbReference>